<organism evidence="3 4">
    <name type="scientific">Mesorhabditis belari</name>
    <dbReference type="NCBI Taxonomy" id="2138241"/>
    <lineage>
        <taxon>Eukaryota</taxon>
        <taxon>Metazoa</taxon>
        <taxon>Ecdysozoa</taxon>
        <taxon>Nematoda</taxon>
        <taxon>Chromadorea</taxon>
        <taxon>Rhabditida</taxon>
        <taxon>Rhabditina</taxon>
        <taxon>Rhabditomorpha</taxon>
        <taxon>Rhabditoidea</taxon>
        <taxon>Rhabditidae</taxon>
        <taxon>Mesorhabditinae</taxon>
        <taxon>Mesorhabditis</taxon>
    </lineage>
</organism>
<evidence type="ECO:0000313" key="3">
    <source>
        <dbReference type="Proteomes" id="UP000887575"/>
    </source>
</evidence>
<dbReference type="InterPro" id="IPR018497">
    <property type="entry name" value="Peptidase_M13_C"/>
</dbReference>
<accession>A0AAF3J8J3</accession>
<keyword evidence="3" id="KW-1185">Reference proteome</keyword>
<protein>
    <recommendedName>
        <fullName evidence="2">Peptidase M13 C-terminal domain-containing protein</fullName>
    </recommendedName>
</protein>
<dbReference type="SUPFAM" id="SSF55486">
    <property type="entry name" value="Metalloproteases ('zincins'), catalytic domain"/>
    <property type="match status" value="2"/>
</dbReference>
<sequence length="466" mass="53725">MKELLFVCFFFSNIGLAKCENGREDVYLKFLTNFIDKQVDPCENFFRHVCPKTIKSSELPTNNAFTAEEKAQIQRKMMPAGKIEKFLASIILHGRESDNPSLANNATEVLIFVAGVRLRPALLEVIEGNEILTKDDYVAAKLEMREMLDVLIEQIWKTPSVTDETMKFYEKHFNFTKLYETLENYLKVLLEKAHQQFFFADDEHLFVFQQLNDHLTLWRYFNPNFFDSIMMGDSFNAFANPSMETLMIAEAPLIIGKGTTLAARYGGVGGVYGHEMMHDVIQEYGSDTDKKVKENHDCLIGFAQQVCGEYVDEEWKHEEECIPVKRGKICSCKAAFSMATFFEFVADQEGMQLAFLALQKRLSETEMKKPTYPTIPSLKHISNEQLFFYAYAASYCETDEDSQYTAEDEHPAAYVRINTALSLSNAFMKSFNCSKDSRMFKLQKMKETRCNQIGEPVRRKMKTWSN</sequence>
<name>A0AAF3J8J3_9BILA</name>
<dbReference type="Gene3D" id="3.40.390.10">
    <property type="entry name" value="Collagenase (Catalytic Domain)"/>
    <property type="match status" value="1"/>
</dbReference>
<dbReference type="GO" id="GO:0005886">
    <property type="term" value="C:plasma membrane"/>
    <property type="evidence" value="ECO:0007669"/>
    <property type="project" value="TreeGrafter"/>
</dbReference>
<feature type="domain" description="Peptidase M13 C-terminal" evidence="2">
    <location>
        <begin position="259"/>
        <end position="443"/>
    </location>
</feature>
<dbReference type="InterPro" id="IPR000718">
    <property type="entry name" value="Peptidase_M13"/>
</dbReference>
<dbReference type="InterPro" id="IPR024079">
    <property type="entry name" value="MetalloPept_cat_dom_sf"/>
</dbReference>
<feature type="signal peptide" evidence="1">
    <location>
        <begin position="1"/>
        <end position="19"/>
    </location>
</feature>
<dbReference type="GO" id="GO:0004222">
    <property type="term" value="F:metalloendopeptidase activity"/>
    <property type="evidence" value="ECO:0007669"/>
    <property type="project" value="InterPro"/>
</dbReference>
<dbReference type="Proteomes" id="UP000887575">
    <property type="component" value="Unassembled WGS sequence"/>
</dbReference>
<dbReference type="PROSITE" id="PS51885">
    <property type="entry name" value="NEPRILYSIN"/>
    <property type="match status" value="1"/>
</dbReference>
<dbReference type="GO" id="GO:0016485">
    <property type="term" value="P:protein processing"/>
    <property type="evidence" value="ECO:0007669"/>
    <property type="project" value="TreeGrafter"/>
</dbReference>
<dbReference type="WBParaSite" id="MBELARI_LOCUS3210">
    <property type="protein sequence ID" value="MBELARI_LOCUS3210"/>
    <property type="gene ID" value="MBELARI_LOCUS3210"/>
</dbReference>
<keyword evidence="1" id="KW-0732">Signal</keyword>
<dbReference type="PANTHER" id="PTHR11733">
    <property type="entry name" value="ZINC METALLOPROTEASE FAMILY M13 NEPRILYSIN-RELATED"/>
    <property type="match status" value="1"/>
</dbReference>
<dbReference type="AlphaFoldDB" id="A0AAF3J8J3"/>
<evidence type="ECO:0000259" key="2">
    <source>
        <dbReference type="Pfam" id="PF01431"/>
    </source>
</evidence>
<evidence type="ECO:0000256" key="1">
    <source>
        <dbReference type="SAM" id="SignalP"/>
    </source>
</evidence>
<dbReference type="PANTHER" id="PTHR11733:SF208">
    <property type="entry name" value="PEPTIDASE M13 C-TERMINAL DOMAIN-CONTAINING PROTEIN"/>
    <property type="match status" value="1"/>
</dbReference>
<dbReference type="Pfam" id="PF01431">
    <property type="entry name" value="Peptidase_M13"/>
    <property type="match status" value="1"/>
</dbReference>
<evidence type="ECO:0000313" key="4">
    <source>
        <dbReference type="WBParaSite" id="MBELARI_LOCUS3210"/>
    </source>
</evidence>
<reference evidence="4" key="1">
    <citation type="submission" date="2024-02" db="UniProtKB">
        <authorList>
            <consortium name="WormBaseParasite"/>
        </authorList>
    </citation>
    <scope>IDENTIFICATION</scope>
</reference>
<proteinExistence type="predicted"/>
<feature type="chain" id="PRO_5042216615" description="Peptidase M13 C-terminal domain-containing protein" evidence="1">
    <location>
        <begin position="20"/>
        <end position="466"/>
    </location>
</feature>